<dbReference type="PANTHER" id="PTHR16038:SF4">
    <property type="entry name" value="WD REPEAT-CONTAINING PROTEIN 74"/>
    <property type="match status" value="1"/>
</dbReference>
<comment type="subunit">
    <text evidence="3">Component of the pre-66S ribosomal particle.</text>
</comment>
<sequence>MDVLLSAQNNGSLKVLRLKEKGSKILVKPKPDFCIEGSRNYIQKLIVFKFQKKDYMVIARSSGLIQLYEDSSSSIFNKTLPQLKNKNTKNYKLFKEWKNSNTGYLDEIVSIGFVNNRYLYSCSSDGKLIFRDLVNDDADESYKVYMIDGPISCIYLQAVSDDVIKLFSAGKNNELKVYNIELRHGTPNLLASINEDIQILSSELRSTISLTYDQPVEQSRSLRRSYNNLNLRNSLQNRHKLNPTFISCSRQEDYIYKASLLDTITNWIVSVCYIGSTNEGSEFIICGTQFGKLLVYDIKNSKFPIKVIHLSQFPIDNVQTFHDRRYLIYTDTMSKVGIIDINSFEIINFYDNLDFGPVMALKLLINDGLFKISKFNNRVSKFDPIYLIATTIDQRLIVYKLYDDNNVEMKLNVQIDTLVPSVEIMDSNPYFVVKSLFDNETRSKTKNFNLTDFSNNLSEYPIKKRRLTSPIITLPLDSGYKLKNILTSDNVNSYLHEKHDTQFKDGMMSS</sequence>
<evidence type="ECO:0000256" key="3">
    <source>
        <dbReference type="ARBA" id="ARBA00011187"/>
    </source>
</evidence>
<keyword evidence="6" id="KW-1185">Reference proteome</keyword>
<dbReference type="AlphaFoldDB" id="A0A1E4RDP9"/>
<reference evidence="6" key="1">
    <citation type="submission" date="2016-05" db="EMBL/GenBank/DDBJ databases">
        <title>Comparative genomics of biotechnologically important yeasts.</title>
        <authorList>
            <consortium name="DOE Joint Genome Institute"/>
            <person name="Riley R."/>
            <person name="Haridas S."/>
            <person name="Wolfe K.H."/>
            <person name="Lopes M.R."/>
            <person name="Hittinger C.T."/>
            <person name="Goker M."/>
            <person name="Salamov A."/>
            <person name="Wisecaver J."/>
            <person name="Long T.M."/>
            <person name="Aerts A.L."/>
            <person name="Barry K."/>
            <person name="Choi C."/>
            <person name="Clum A."/>
            <person name="Coughlan A.Y."/>
            <person name="Deshpande S."/>
            <person name="Douglass A.P."/>
            <person name="Hanson S.J."/>
            <person name="Klenk H.-P."/>
            <person name="Labutti K."/>
            <person name="Lapidus A."/>
            <person name="Lindquist E."/>
            <person name="Lipzen A."/>
            <person name="Meier-Kolthoff J.P."/>
            <person name="Ohm R.A."/>
            <person name="Otillar R.P."/>
            <person name="Pangilinan J."/>
            <person name="Peng Y."/>
            <person name="Rokas A."/>
            <person name="Rosa C.A."/>
            <person name="Scheuner C."/>
            <person name="Sibirny A.A."/>
            <person name="Slot J.C."/>
            <person name="Stielow J.B."/>
            <person name="Sun H."/>
            <person name="Kurtzman C.P."/>
            <person name="Blackwell M."/>
            <person name="Grigoriev I.V."/>
            <person name="Jeffries T.W."/>
        </authorList>
    </citation>
    <scope>NUCLEOTIDE SEQUENCE [LARGE SCALE GENOMIC DNA]</scope>
    <source>
        <strain evidence="6">NRRL Y-1933</strain>
    </source>
</reference>
<dbReference type="RefSeq" id="XP_020074466.1">
    <property type="nucleotide sequence ID" value="XM_020219838.1"/>
</dbReference>
<evidence type="ECO:0000256" key="4">
    <source>
        <dbReference type="ARBA" id="ARBA00014234"/>
    </source>
</evidence>
<name>A0A1E4RDP9_9ASCO</name>
<evidence type="ECO:0000256" key="2">
    <source>
        <dbReference type="ARBA" id="ARBA00007861"/>
    </source>
</evidence>
<dbReference type="SUPFAM" id="SSF50978">
    <property type="entry name" value="WD40 repeat-like"/>
    <property type="match status" value="1"/>
</dbReference>
<dbReference type="Proteomes" id="UP000095085">
    <property type="component" value="Unassembled WGS sequence"/>
</dbReference>
<dbReference type="PANTHER" id="PTHR16038">
    <property type="entry name" value="NOP SEVEN ASSOCIATED PROTEIN 1"/>
    <property type="match status" value="1"/>
</dbReference>
<dbReference type="GO" id="GO:0030687">
    <property type="term" value="C:preribosome, large subunit precursor"/>
    <property type="evidence" value="ECO:0007669"/>
    <property type="project" value="TreeGrafter"/>
</dbReference>
<evidence type="ECO:0000256" key="1">
    <source>
        <dbReference type="ARBA" id="ARBA00002889"/>
    </source>
</evidence>
<proteinExistence type="inferred from homology"/>
<gene>
    <name evidence="5" type="ORF">HYPBUDRAFT_142852</name>
</gene>
<organism evidence="5 6">
    <name type="scientific">Hyphopichia burtonii NRRL Y-1933</name>
    <dbReference type="NCBI Taxonomy" id="984485"/>
    <lineage>
        <taxon>Eukaryota</taxon>
        <taxon>Fungi</taxon>
        <taxon>Dikarya</taxon>
        <taxon>Ascomycota</taxon>
        <taxon>Saccharomycotina</taxon>
        <taxon>Pichiomycetes</taxon>
        <taxon>Debaryomycetaceae</taxon>
        <taxon>Hyphopichia</taxon>
    </lineage>
</organism>
<dbReference type="OrthoDB" id="18388at2759"/>
<accession>A0A1E4RDP9</accession>
<dbReference type="GO" id="GO:0042273">
    <property type="term" value="P:ribosomal large subunit biogenesis"/>
    <property type="evidence" value="ECO:0007669"/>
    <property type="project" value="InterPro"/>
</dbReference>
<dbReference type="EMBL" id="KV454544">
    <property type="protein sequence ID" value="ODV65399.1"/>
    <property type="molecule type" value="Genomic_DNA"/>
</dbReference>
<dbReference type="InterPro" id="IPR037379">
    <property type="entry name" value="WDR74/Nsa1"/>
</dbReference>
<comment type="function">
    <text evidence="1">Involved in the biogenesis of the 60S ribosomal subunit.</text>
</comment>
<dbReference type="GO" id="GO:0005730">
    <property type="term" value="C:nucleolus"/>
    <property type="evidence" value="ECO:0007669"/>
    <property type="project" value="InterPro"/>
</dbReference>
<comment type="similarity">
    <text evidence="2">Belongs to the NSA1 family.</text>
</comment>
<dbReference type="InterPro" id="IPR036322">
    <property type="entry name" value="WD40_repeat_dom_sf"/>
</dbReference>
<dbReference type="Gene3D" id="2.130.10.10">
    <property type="entry name" value="YVTN repeat-like/Quinoprotein amine dehydrogenase"/>
    <property type="match status" value="1"/>
</dbReference>
<dbReference type="STRING" id="984485.A0A1E4RDP9"/>
<evidence type="ECO:0000313" key="5">
    <source>
        <dbReference type="EMBL" id="ODV65399.1"/>
    </source>
</evidence>
<evidence type="ECO:0000313" key="6">
    <source>
        <dbReference type="Proteomes" id="UP000095085"/>
    </source>
</evidence>
<dbReference type="GeneID" id="30994388"/>
<protein>
    <recommendedName>
        <fullName evidence="4">Ribosome biogenesis protein NSA1</fullName>
    </recommendedName>
</protein>
<dbReference type="InterPro" id="IPR015943">
    <property type="entry name" value="WD40/YVTN_repeat-like_dom_sf"/>
</dbReference>